<feature type="compositionally biased region" description="Basic and acidic residues" evidence="1">
    <location>
        <begin position="487"/>
        <end position="497"/>
    </location>
</feature>
<proteinExistence type="predicted"/>
<feature type="region of interest" description="Disordered" evidence="1">
    <location>
        <begin position="577"/>
        <end position="613"/>
    </location>
</feature>
<comment type="caution">
    <text evidence="2">The sequence shown here is derived from an EMBL/GenBank/DDBJ whole genome shotgun (WGS) entry which is preliminary data.</text>
</comment>
<evidence type="ECO:0000313" key="3">
    <source>
        <dbReference type="Proteomes" id="UP001280121"/>
    </source>
</evidence>
<reference evidence="2" key="1">
    <citation type="journal article" date="2023" name="Plant J.">
        <title>Genome sequences and population genomics provide insights into the demographic history, inbreeding, and mutation load of two 'living fossil' tree species of Dipteronia.</title>
        <authorList>
            <person name="Feng Y."/>
            <person name="Comes H.P."/>
            <person name="Chen J."/>
            <person name="Zhu S."/>
            <person name="Lu R."/>
            <person name="Zhang X."/>
            <person name="Li P."/>
            <person name="Qiu J."/>
            <person name="Olsen K.M."/>
            <person name="Qiu Y."/>
        </authorList>
    </citation>
    <scope>NUCLEOTIDE SEQUENCE</scope>
    <source>
        <strain evidence="2">KIB01</strain>
    </source>
</reference>
<dbReference type="PANTHER" id="PTHR33472:SF24">
    <property type="entry name" value="VEGETATIVE CELL WALL PROTEIN GP1-LIKE"/>
    <property type="match status" value="1"/>
</dbReference>
<feature type="compositionally biased region" description="Pro residues" evidence="1">
    <location>
        <begin position="22"/>
        <end position="31"/>
    </location>
</feature>
<dbReference type="Proteomes" id="UP001280121">
    <property type="component" value="Unassembled WGS sequence"/>
</dbReference>
<feature type="compositionally biased region" description="Polar residues" evidence="1">
    <location>
        <begin position="235"/>
        <end position="267"/>
    </location>
</feature>
<accession>A0AAD9XJL0</accession>
<feature type="region of interest" description="Disordered" evidence="1">
    <location>
        <begin position="444"/>
        <end position="497"/>
    </location>
</feature>
<feature type="compositionally biased region" description="Polar residues" evidence="1">
    <location>
        <begin position="36"/>
        <end position="48"/>
    </location>
</feature>
<feature type="region of interest" description="Disordered" evidence="1">
    <location>
        <begin position="1"/>
        <end position="406"/>
    </location>
</feature>
<feature type="compositionally biased region" description="Basic and acidic residues" evidence="1">
    <location>
        <begin position="604"/>
        <end position="613"/>
    </location>
</feature>
<feature type="compositionally biased region" description="Pro residues" evidence="1">
    <location>
        <begin position="216"/>
        <end position="227"/>
    </location>
</feature>
<keyword evidence="3" id="KW-1185">Reference proteome</keyword>
<feature type="compositionally biased region" description="Polar residues" evidence="1">
    <location>
        <begin position="156"/>
        <end position="165"/>
    </location>
</feature>
<dbReference type="PANTHER" id="PTHR33472">
    <property type="entry name" value="OS01G0106600 PROTEIN"/>
    <property type="match status" value="1"/>
</dbReference>
<dbReference type="AlphaFoldDB" id="A0AAD9XJL0"/>
<protein>
    <submittedName>
        <fullName evidence="2">Uncharacterized protein</fullName>
    </submittedName>
</protein>
<feature type="compositionally biased region" description="Basic and acidic residues" evidence="1">
    <location>
        <begin position="290"/>
        <end position="320"/>
    </location>
</feature>
<name>A0AAD9XJL0_9ROSI</name>
<feature type="compositionally biased region" description="Polar residues" evidence="1">
    <location>
        <begin position="178"/>
        <end position="196"/>
    </location>
</feature>
<feature type="compositionally biased region" description="Basic and acidic residues" evidence="1">
    <location>
        <begin position="346"/>
        <end position="360"/>
    </location>
</feature>
<organism evidence="2 3">
    <name type="scientific">Dipteronia dyeriana</name>
    <dbReference type="NCBI Taxonomy" id="168575"/>
    <lineage>
        <taxon>Eukaryota</taxon>
        <taxon>Viridiplantae</taxon>
        <taxon>Streptophyta</taxon>
        <taxon>Embryophyta</taxon>
        <taxon>Tracheophyta</taxon>
        <taxon>Spermatophyta</taxon>
        <taxon>Magnoliopsida</taxon>
        <taxon>eudicotyledons</taxon>
        <taxon>Gunneridae</taxon>
        <taxon>Pentapetalae</taxon>
        <taxon>rosids</taxon>
        <taxon>malvids</taxon>
        <taxon>Sapindales</taxon>
        <taxon>Sapindaceae</taxon>
        <taxon>Hippocastanoideae</taxon>
        <taxon>Acereae</taxon>
        <taxon>Dipteronia</taxon>
    </lineage>
</organism>
<sequence>MAEQRQPFRFRLPWLSAVTAPAPRPTAPQPYRPTTETQGPAQQTTNVPIQRPPFRPAGIAPALAQIPPRVEPQSPSPSRVAPESRVASQPTSPSRATRAASVPPSPTRGRVTETRTGSQPSTPPRPTTRTQIPSETKSPPRPPTQFRAASVPPSPSHTASQTQPAIQAEPQPRFPARLTSQPTGQTPAQPFSQFRVPTQIREPTQVRPTLRAFSQPPSPPKKQPPPKETSEPLLNLTQSLSQEPQPKTQIKSEIVSESQYRTASETTFKPDRRAAAQPTQASGGHVTAPEPERKSEDEKKAEKELMKEEKTNGSIDEGHGQRTVTEMLTAAGTRTKEFLGATFQSGEKKQEKQESFERKKPLTTYSSDEKQIKTVSSTPPKDRHTLGNTHQKLDTANGERAPLHKQIKEDVSKFVNKLTIGHQKQPMDGKLLSMITLAGENRGASMYLGPESTKKDGSVPIHRGYKLNSGEIPESTTDGEGSSGGKRSSDSRTKEDQARKAYINNNTQSITNSIMFESSVNERNPGVRMTVSHNLTEPTKSNVKPDHLETHKAEFSMTQAEKLTYDPTIRRRCLRGLLMEPSDSDPDNPEKPRRHGCLYNCGEKSNDKDLGVL</sequence>
<evidence type="ECO:0000256" key="1">
    <source>
        <dbReference type="SAM" id="MobiDB-lite"/>
    </source>
</evidence>
<gene>
    <name evidence="2" type="ORF">Ddye_007080</name>
</gene>
<dbReference type="EMBL" id="JANJYI010000002">
    <property type="protein sequence ID" value="KAK2660547.1"/>
    <property type="molecule type" value="Genomic_DNA"/>
</dbReference>
<feature type="compositionally biased region" description="Polar residues" evidence="1">
    <location>
        <begin position="86"/>
        <end position="95"/>
    </location>
</feature>
<evidence type="ECO:0000313" key="2">
    <source>
        <dbReference type="EMBL" id="KAK2660547.1"/>
    </source>
</evidence>